<keyword evidence="4" id="KW-1185">Reference proteome</keyword>
<dbReference type="Pfam" id="PF06916">
    <property type="entry name" value="FAM210A-B_dom"/>
    <property type="match status" value="1"/>
</dbReference>
<feature type="transmembrane region" description="Helical" evidence="1">
    <location>
        <begin position="91"/>
        <end position="114"/>
    </location>
</feature>
<dbReference type="AlphaFoldDB" id="A0A9P6X8K3"/>
<name>A0A9P6X8K3_RHIOR</name>
<dbReference type="PANTHER" id="PTHR21377:SF0">
    <property type="entry name" value="PROTEIN FAM210B, MITOCHONDRIAL"/>
    <property type="match status" value="1"/>
</dbReference>
<reference evidence="3" key="1">
    <citation type="journal article" date="2020" name="Microb. Genom.">
        <title>Genetic diversity of clinical and environmental Mucorales isolates obtained from an investigation of mucormycosis cases among solid organ transplant recipients.</title>
        <authorList>
            <person name="Nguyen M.H."/>
            <person name="Kaul D."/>
            <person name="Muto C."/>
            <person name="Cheng S.J."/>
            <person name="Richter R.A."/>
            <person name="Bruno V.M."/>
            <person name="Liu G."/>
            <person name="Beyhan S."/>
            <person name="Sundermann A.J."/>
            <person name="Mounaud S."/>
            <person name="Pasculle A.W."/>
            <person name="Nierman W.C."/>
            <person name="Driscoll E."/>
            <person name="Cumbie R."/>
            <person name="Clancy C.J."/>
            <person name="Dupont C.L."/>
        </authorList>
    </citation>
    <scope>NUCLEOTIDE SEQUENCE</scope>
    <source>
        <strain evidence="3">GL11</strain>
    </source>
</reference>
<evidence type="ECO:0000256" key="1">
    <source>
        <dbReference type="SAM" id="Phobius"/>
    </source>
</evidence>
<gene>
    <name evidence="3" type="ORF">G6F64_006845</name>
</gene>
<comment type="caution">
    <text evidence="3">The sequence shown here is derived from an EMBL/GenBank/DDBJ whole genome shotgun (WGS) entry which is preliminary data.</text>
</comment>
<evidence type="ECO:0000313" key="4">
    <source>
        <dbReference type="Proteomes" id="UP000716291"/>
    </source>
</evidence>
<dbReference type="GO" id="GO:0005739">
    <property type="term" value="C:mitochondrion"/>
    <property type="evidence" value="ECO:0007669"/>
    <property type="project" value="TreeGrafter"/>
</dbReference>
<dbReference type="PANTHER" id="PTHR21377">
    <property type="entry name" value="PROTEIN FAM210B, MITOCHONDRIAL"/>
    <property type="match status" value="1"/>
</dbReference>
<accession>A0A9P6X8K3</accession>
<protein>
    <recommendedName>
        <fullName evidence="2">DUF1279 domain-containing protein</fullName>
    </recommendedName>
</protein>
<organism evidence="3 4">
    <name type="scientific">Rhizopus oryzae</name>
    <name type="common">Mucormycosis agent</name>
    <name type="synonym">Rhizopus arrhizus var. delemar</name>
    <dbReference type="NCBI Taxonomy" id="64495"/>
    <lineage>
        <taxon>Eukaryota</taxon>
        <taxon>Fungi</taxon>
        <taxon>Fungi incertae sedis</taxon>
        <taxon>Mucoromycota</taxon>
        <taxon>Mucoromycotina</taxon>
        <taxon>Mucoromycetes</taxon>
        <taxon>Mucorales</taxon>
        <taxon>Mucorineae</taxon>
        <taxon>Rhizopodaceae</taxon>
        <taxon>Rhizopus</taxon>
    </lineage>
</organism>
<dbReference type="InterPro" id="IPR045866">
    <property type="entry name" value="FAM210A/B-like"/>
</dbReference>
<feature type="domain" description="DUF1279" evidence="2">
    <location>
        <begin position="83"/>
        <end position="191"/>
    </location>
</feature>
<keyword evidence="1" id="KW-1133">Transmembrane helix</keyword>
<dbReference type="EMBL" id="JAANQT010000953">
    <property type="protein sequence ID" value="KAG1307400.1"/>
    <property type="molecule type" value="Genomic_DNA"/>
</dbReference>
<evidence type="ECO:0000259" key="2">
    <source>
        <dbReference type="Pfam" id="PF06916"/>
    </source>
</evidence>
<keyword evidence="1" id="KW-0472">Membrane</keyword>
<sequence length="216" mass="23801">MSFRLILARNLLRQNITSTIHRPARLSYQTICRSPLRKSQQRFYSVENSKQSFSKISNMVSAPDIIQAAKLESVKKAEPKVSKLKELSKKYGAVGILVYLGVGFVDLGVTLGIIQFAGLEKVKALEEGALDIIRSTGEKIGFVKTKAIESSAEPSNKDEDPSFASVFILAYGIHKTLLLPVRLGITAAITPAVVRKMHQLGWARYFPRLLGASTPK</sequence>
<proteinExistence type="predicted"/>
<evidence type="ECO:0000313" key="3">
    <source>
        <dbReference type="EMBL" id="KAG1307400.1"/>
    </source>
</evidence>
<keyword evidence="1" id="KW-0812">Transmembrane</keyword>
<dbReference type="Proteomes" id="UP000716291">
    <property type="component" value="Unassembled WGS sequence"/>
</dbReference>
<dbReference type="OrthoDB" id="426386at2759"/>
<dbReference type="InterPro" id="IPR009688">
    <property type="entry name" value="FAM210A/B-like_dom"/>
</dbReference>